<dbReference type="GO" id="GO:0019878">
    <property type="term" value="P:lysine biosynthetic process via aminoadipic acid"/>
    <property type="evidence" value="ECO:0007669"/>
    <property type="project" value="TreeGrafter"/>
</dbReference>
<reference evidence="13 14" key="1">
    <citation type="journal article" date="2007" name="Int. J. Syst. Evol. Microbiol.">
        <title>Oceanobacillus profundus sp. nov., isolated from a deep-sea sediment core.</title>
        <authorList>
            <person name="Kim Y.G."/>
            <person name="Choi D.H."/>
            <person name="Hyun S."/>
            <person name="Cho B.C."/>
        </authorList>
    </citation>
    <scope>NUCLEOTIDE SEQUENCE [LARGE SCALE GENOMIC DNA]</scope>
    <source>
        <strain evidence="13 14">DSM 18246</strain>
    </source>
</reference>
<dbReference type="EMBL" id="QWEH01000005">
    <property type="protein sequence ID" value="RHW32587.1"/>
    <property type="molecule type" value="Genomic_DNA"/>
</dbReference>
<comment type="caution">
    <text evidence="13">The sequence shown here is derived from an EMBL/GenBank/DDBJ whole genome shotgun (WGS) entry which is preliminary data.</text>
</comment>
<dbReference type="RefSeq" id="WP_118889216.1">
    <property type="nucleotide sequence ID" value="NZ_JAMAWL010000013.1"/>
</dbReference>
<evidence type="ECO:0000256" key="1">
    <source>
        <dbReference type="ARBA" id="ARBA00001946"/>
    </source>
</evidence>
<feature type="domain" description="4'-phosphopantetheinyl transferase" evidence="12">
    <location>
        <begin position="4"/>
        <end position="117"/>
    </location>
</feature>
<comment type="catalytic activity">
    <reaction evidence="11">
        <text>apo-[ACP] + CoA = holo-[ACP] + adenosine 3',5'-bisphosphate + H(+)</text>
        <dbReference type="Rhea" id="RHEA:12068"/>
        <dbReference type="Rhea" id="RHEA-COMP:9685"/>
        <dbReference type="Rhea" id="RHEA-COMP:9690"/>
        <dbReference type="ChEBI" id="CHEBI:15378"/>
        <dbReference type="ChEBI" id="CHEBI:29999"/>
        <dbReference type="ChEBI" id="CHEBI:57287"/>
        <dbReference type="ChEBI" id="CHEBI:58343"/>
        <dbReference type="ChEBI" id="CHEBI:64479"/>
        <dbReference type="EC" id="2.7.8.7"/>
    </reaction>
</comment>
<dbReference type="AlphaFoldDB" id="A0A417YI54"/>
<dbReference type="InterPro" id="IPR004568">
    <property type="entry name" value="Ppantetheine-prot_Trfase_dom"/>
</dbReference>
<dbReference type="OrthoDB" id="9808281at2"/>
<comment type="subcellular location">
    <subcellularLocation>
        <location evidence="11">Cytoplasm</location>
    </subcellularLocation>
</comment>
<feature type="binding site" evidence="11">
    <location>
        <position position="56"/>
    </location>
    <ligand>
        <name>Mg(2+)</name>
        <dbReference type="ChEBI" id="CHEBI:18420"/>
    </ligand>
</feature>
<organism evidence="13 14">
    <name type="scientific">Oceanobacillus profundus</name>
    <dbReference type="NCBI Taxonomy" id="372463"/>
    <lineage>
        <taxon>Bacteria</taxon>
        <taxon>Bacillati</taxon>
        <taxon>Bacillota</taxon>
        <taxon>Bacilli</taxon>
        <taxon>Bacillales</taxon>
        <taxon>Bacillaceae</taxon>
        <taxon>Oceanobacillus</taxon>
    </lineage>
</organism>
<dbReference type="HAMAP" id="MF_00101">
    <property type="entry name" value="AcpS"/>
    <property type="match status" value="1"/>
</dbReference>
<keyword evidence="9 11" id="KW-0443">Lipid metabolism</keyword>
<dbReference type="PANTHER" id="PTHR12215:SF10">
    <property type="entry name" value="L-AMINOADIPATE-SEMIALDEHYDE DEHYDROGENASE-PHOSPHOPANTETHEINYL TRANSFERASE"/>
    <property type="match status" value="1"/>
</dbReference>
<dbReference type="InterPro" id="IPR002582">
    <property type="entry name" value="ACPS"/>
</dbReference>
<accession>A0A417YI54</accession>
<evidence type="ECO:0000313" key="14">
    <source>
        <dbReference type="Proteomes" id="UP000285456"/>
    </source>
</evidence>
<gene>
    <name evidence="11 13" type="primary">acpS</name>
    <name evidence="13" type="ORF">D1B32_09660</name>
</gene>
<dbReference type="EC" id="2.7.8.7" evidence="11"/>
<evidence type="ECO:0000313" key="13">
    <source>
        <dbReference type="EMBL" id="RHW32587.1"/>
    </source>
</evidence>
<keyword evidence="3 11" id="KW-0963">Cytoplasm</keyword>
<name>A0A417YI54_9BACI</name>
<evidence type="ECO:0000256" key="5">
    <source>
        <dbReference type="ARBA" id="ARBA00022679"/>
    </source>
</evidence>
<evidence type="ECO:0000256" key="2">
    <source>
        <dbReference type="ARBA" id="ARBA00010990"/>
    </source>
</evidence>
<proteinExistence type="inferred from homology"/>
<comment type="similarity">
    <text evidence="2">Belongs to the P-Pant transferase superfamily. Gsp/Sfp/HetI/AcpT family.</text>
</comment>
<feature type="binding site" evidence="11">
    <location>
        <position position="8"/>
    </location>
    <ligand>
        <name>Mg(2+)</name>
        <dbReference type="ChEBI" id="CHEBI:18420"/>
    </ligand>
</feature>
<dbReference type="GO" id="GO:0006633">
    <property type="term" value="P:fatty acid biosynthetic process"/>
    <property type="evidence" value="ECO:0007669"/>
    <property type="project" value="UniProtKB-UniRule"/>
</dbReference>
<dbReference type="NCBIfam" id="TIGR00556">
    <property type="entry name" value="pantethn_trn"/>
    <property type="match status" value="1"/>
</dbReference>
<evidence type="ECO:0000256" key="8">
    <source>
        <dbReference type="ARBA" id="ARBA00022842"/>
    </source>
</evidence>
<comment type="cofactor">
    <cofactor evidence="1 11">
        <name>Mg(2+)</name>
        <dbReference type="ChEBI" id="CHEBI:18420"/>
    </cofactor>
</comment>
<dbReference type="PANTHER" id="PTHR12215">
    <property type="entry name" value="PHOSPHOPANTETHEINE TRANSFERASE"/>
    <property type="match status" value="1"/>
</dbReference>
<dbReference type="NCBIfam" id="TIGR00516">
    <property type="entry name" value="acpS"/>
    <property type="match status" value="1"/>
</dbReference>
<keyword evidence="4 11" id="KW-0444">Lipid biosynthesis</keyword>
<evidence type="ECO:0000256" key="4">
    <source>
        <dbReference type="ARBA" id="ARBA00022516"/>
    </source>
</evidence>
<evidence type="ECO:0000256" key="11">
    <source>
        <dbReference type="HAMAP-Rule" id="MF_00101"/>
    </source>
</evidence>
<dbReference type="GO" id="GO:0008897">
    <property type="term" value="F:holo-[acyl-carrier-protein] synthase activity"/>
    <property type="evidence" value="ECO:0007669"/>
    <property type="project" value="UniProtKB-UniRule"/>
</dbReference>
<protein>
    <recommendedName>
        <fullName evidence="11">Holo-[acyl-carrier-protein] synthase</fullName>
        <shortName evidence="11">Holo-ACP synthase</shortName>
        <ecNumber evidence="11">2.7.8.7</ecNumber>
    </recommendedName>
    <alternativeName>
        <fullName evidence="11">4'-phosphopantetheinyl transferase AcpS</fullName>
    </alternativeName>
</protein>
<keyword evidence="5 11" id="KW-0808">Transferase</keyword>
<comment type="function">
    <text evidence="11">Transfers the 4'-phosphopantetheine moiety from coenzyme A to a Ser of acyl-carrier-protein.</text>
</comment>
<dbReference type="InterPro" id="IPR037143">
    <property type="entry name" value="4-PPantetheinyl_Trfase_dom_sf"/>
</dbReference>
<evidence type="ECO:0000256" key="7">
    <source>
        <dbReference type="ARBA" id="ARBA00022832"/>
    </source>
</evidence>
<evidence type="ECO:0000256" key="3">
    <source>
        <dbReference type="ARBA" id="ARBA00022490"/>
    </source>
</evidence>
<evidence type="ECO:0000259" key="12">
    <source>
        <dbReference type="Pfam" id="PF01648"/>
    </source>
</evidence>
<sequence length="125" mass="14259">MIYGIGIDIQDISKFEETLNRSNPHFIQRVFTKREREYAKELDINQTLAGKWAVKEAFLKAIGKGITNLRSLKNIEVDNLPNGKPHINLYSDLRDKLSDLEYKIDVSISHSGNYAVGLVVISRKL</sequence>
<evidence type="ECO:0000256" key="10">
    <source>
        <dbReference type="ARBA" id="ARBA00023160"/>
    </source>
</evidence>
<dbReference type="Proteomes" id="UP000285456">
    <property type="component" value="Unassembled WGS sequence"/>
</dbReference>
<keyword evidence="7 11" id="KW-0276">Fatty acid metabolism</keyword>
<dbReference type="SUPFAM" id="SSF56214">
    <property type="entry name" value="4'-phosphopantetheinyl transferase"/>
    <property type="match status" value="1"/>
</dbReference>
<keyword evidence="8 11" id="KW-0460">Magnesium</keyword>
<dbReference type="Pfam" id="PF01648">
    <property type="entry name" value="ACPS"/>
    <property type="match status" value="1"/>
</dbReference>
<evidence type="ECO:0000256" key="6">
    <source>
        <dbReference type="ARBA" id="ARBA00022723"/>
    </source>
</evidence>
<dbReference type="InterPro" id="IPR050559">
    <property type="entry name" value="P-Pant_transferase_sf"/>
</dbReference>
<dbReference type="GO" id="GO:0005829">
    <property type="term" value="C:cytosol"/>
    <property type="evidence" value="ECO:0007669"/>
    <property type="project" value="TreeGrafter"/>
</dbReference>
<dbReference type="InterPro" id="IPR008278">
    <property type="entry name" value="4-PPantetheinyl_Trfase_dom"/>
</dbReference>
<dbReference type="Gene3D" id="3.90.470.20">
    <property type="entry name" value="4'-phosphopantetheinyl transferase domain"/>
    <property type="match status" value="1"/>
</dbReference>
<dbReference type="GO" id="GO:0000287">
    <property type="term" value="F:magnesium ion binding"/>
    <property type="evidence" value="ECO:0007669"/>
    <property type="project" value="UniProtKB-UniRule"/>
</dbReference>
<keyword evidence="6 11" id="KW-0479">Metal-binding</keyword>
<comment type="similarity">
    <text evidence="11">Belongs to the P-Pant transferase superfamily. AcpS family.</text>
</comment>
<keyword evidence="10 11" id="KW-0275">Fatty acid biosynthesis</keyword>
<keyword evidence="14" id="KW-1185">Reference proteome</keyword>
<evidence type="ECO:0000256" key="9">
    <source>
        <dbReference type="ARBA" id="ARBA00023098"/>
    </source>
</evidence>